<keyword evidence="4" id="KW-0969">Cilium</keyword>
<reference evidence="7" key="1">
    <citation type="submission" date="2020-03" db="EMBL/GenBank/DDBJ databases">
        <authorList>
            <person name="Weist P."/>
        </authorList>
    </citation>
    <scope>NUCLEOTIDE SEQUENCE</scope>
</reference>
<sequence length="102" mass="12050">MFVCFMLDQLGKEALRKRGLSFKAPTYLTQTTELESVLPEPEVPIKTDKNWRIHVAQMHQHRDRIRSSLEKAKSYLYKLQEDVSKNPEKVSSREKYNNNQLI</sequence>
<proteinExistence type="inferred from homology"/>
<dbReference type="GO" id="GO:0005815">
    <property type="term" value="C:microtubule organizing center"/>
    <property type="evidence" value="ECO:0007669"/>
    <property type="project" value="TreeGrafter"/>
</dbReference>
<feature type="compositionally biased region" description="Basic and acidic residues" evidence="6">
    <location>
        <begin position="83"/>
        <end position="96"/>
    </location>
</feature>
<feature type="region of interest" description="Disordered" evidence="6">
    <location>
        <begin position="83"/>
        <end position="102"/>
    </location>
</feature>
<keyword evidence="8" id="KW-1185">Reference proteome</keyword>
<dbReference type="GO" id="GO:0005929">
    <property type="term" value="C:cilium"/>
    <property type="evidence" value="ECO:0007669"/>
    <property type="project" value="UniProtKB-SubCell"/>
</dbReference>
<dbReference type="Proteomes" id="UP001153269">
    <property type="component" value="Unassembled WGS sequence"/>
</dbReference>
<dbReference type="InterPro" id="IPR019530">
    <property type="entry name" value="Intra-flagellar_transport_57"/>
</dbReference>
<keyword evidence="5" id="KW-0966">Cell projection</keyword>
<evidence type="ECO:0000256" key="2">
    <source>
        <dbReference type="ARBA" id="ARBA00009415"/>
    </source>
</evidence>
<organism evidence="7 8">
    <name type="scientific">Pleuronectes platessa</name>
    <name type="common">European plaice</name>
    <dbReference type="NCBI Taxonomy" id="8262"/>
    <lineage>
        <taxon>Eukaryota</taxon>
        <taxon>Metazoa</taxon>
        <taxon>Chordata</taxon>
        <taxon>Craniata</taxon>
        <taxon>Vertebrata</taxon>
        <taxon>Euteleostomi</taxon>
        <taxon>Actinopterygii</taxon>
        <taxon>Neopterygii</taxon>
        <taxon>Teleostei</taxon>
        <taxon>Neoteleostei</taxon>
        <taxon>Acanthomorphata</taxon>
        <taxon>Carangaria</taxon>
        <taxon>Pleuronectiformes</taxon>
        <taxon>Pleuronectoidei</taxon>
        <taxon>Pleuronectidae</taxon>
        <taxon>Pleuronectes</taxon>
    </lineage>
</organism>
<protein>
    <recommendedName>
        <fullName evidence="3">Intraflagellar transport protein 57 homolog</fullName>
    </recommendedName>
</protein>
<evidence type="ECO:0000313" key="8">
    <source>
        <dbReference type="Proteomes" id="UP001153269"/>
    </source>
</evidence>
<comment type="caution">
    <text evidence="7">The sequence shown here is derived from an EMBL/GenBank/DDBJ whole genome shotgun (WGS) entry which is preliminary data.</text>
</comment>
<evidence type="ECO:0000256" key="3">
    <source>
        <dbReference type="ARBA" id="ARBA00020568"/>
    </source>
</evidence>
<dbReference type="GO" id="GO:0030992">
    <property type="term" value="C:intraciliary transport particle B"/>
    <property type="evidence" value="ECO:0007669"/>
    <property type="project" value="TreeGrafter"/>
</dbReference>
<gene>
    <name evidence="7" type="ORF">PLEPLA_LOCUS37075</name>
</gene>
<dbReference type="AlphaFoldDB" id="A0A9N7VHI6"/>
<dbReference type="GO" id="GO:1905515">
    <property type="term" value="P:non-motile cilium assembly"/>
    <property type="evidence" value="ECO:0007669"/>
    <property type="project" value="TreeGrafter"/>
</dbReference>
<dbReference type="Pfam" id="PF10498">
    <property type="entry name" value="IFT57"/>
    <property type="match status" value="1"/>
</dbReference>
<evidence type="ECO:0000256" key="6">
    <source>
        <dbReference type="SAM" id="MobiDB-lite"/>
    </source>
</evidence>
<dbReference type="EMBL" id="CADEAL010004014">
    <property type="protein sequence ID" value="CAB1449393.1"/>
    <property type="molecule type" value="Genomic_DNA"/>
</dbReference>
<comment type="similarity">
    <text evidence="2">Belongs to the IFT57 family.</text>
</comment>
<comment type="subcellular location">
    <subcellularLocation>
        <location evidence="1">Cell projection</location>
        <location evidence="1">Cilium</location>
    </subcellularLocation>
</comment>
<name>A0A9N7VHI6_PLEPL</name>
<evidence type="ECO:0000313" key="7">
    <source>
        <dbReference type="EMBL" id="CAB1449393.1"/>
    </source>
</evidence>
<dbReference type="PANTHER" id="PTHR16011">
    <property type="entry name" value="IFT57/HIPPI"/>
    <property type="match status" value="1"/>
</dbReference>
<evidence type="ECO:0000256" key="5">
    <source>
        <dbReference type="ARBA" id="ARBA00023273"/>
    </source>
</evidence>
<dbReference type="GO" id="GO:0042073">
    <property type="term" value="P:intraciliary transport"/>
    <property type="evidence" value="ECO:0007669"/>
    <property type="project" value="TreeGrafter"/>
</dbReference>
<evidence type="ECO:0000256" key="1">
    <source>
        <dbReference type="ARBA" id="ARBA00004138"/>
    </source>
</evidence>
<dbReference type="GO" id="GO:0005794">
    <property type="term" value="C:Golgi apparatus"/>
    <property type="evidence" value="ECO:0007669"/>
    <property type="project" value="TreeGrafter"/>
</dbReference>
<evidence type="ECO:0000256" key="4">
    <source>
        <dbReference type="ARBA" id="ARBA00023069"/>
    </source>
</evidence>
<dbReference type="PANTHER" id="PTHR16011:SF0">
    <property type="entry name" value="INTRAFLAGELLAR TRANSPORT PROTEIN 57 HOMOLOG"/>
    <property type="match status" value="1"/>
</dbReference>
<accession>A0A9N7VHI6</accession>